<name>A0A6H0Y325_9PEZI</name>
<keyword evidence="3" id="KW-0805">Transcription regulation</keyword>
<evidence type="ECO:0000256" key="1">
    <source>
        <dbReference type="ARBA" id="ARBA00022723"/>
    </source>
</evidence>
<dbReference type="PANTHER" id="PTHR31944:SF131">
    <property type="entry name" value="HEME-RESPONSIVE ZINC FINGER TRANSCRIPTION FACTOR HAP1"/>
    <property type="match status" value="1"/>
</dbReference>
<evidence type="ECO:0000256" key="5">
    <source>
        <dbReference type="ARBA" id="ARBA00023163"/>
    </source>
</evidence>
<dbReference type="InterPro" id="IPR051430">
    <property type="entry name" value="Fungal_TF_Env_Response"/>
</dbReference>
<dbReference type="GO" id="GO:0008270">
    <property type="term" value="F:zinc ion binding"/>
    <property type="evidence" value="ECO:0007669"/>
    <property type="project" value="InterPro"/>
</dbReference>
<evidence type="ECO:0000313" key="9">
    <source>
        <dbReference type="EMBL" id="QIX01356.1"/>
    </source>
</evidence>
<keyword evidence="4" id="KW-0238">DNA-binding</keyword>
<keyword evidence="6" id="KW-0539">Nucleus</keyword>
<evidence type="ECO:0000256" key="7">
    <source>
        <dbReference type="SAM" id="MobiDB-lite"/>
    </source>
</evidence>
<keyword evidence="5" id="KW-0804">Transcription</keyword>
<dbReference type="AlphaFoldDB" id="A0A6H0Y325"/>
<evidence type="ECO:0000256" key="6">
    <source>
        <dbReference type="ARBA" id="ARBA00023242"/>
    </source>
</evidence>
<dbReference type="PROSITE" id="PS50048">
    <property type="entry name" value="ZN2_CY6_FUNGAL_2"/>
    <property type="match status" value="1"/>
</dbReference>
<feature type="compositionally biased region" description="Basic and acidic residues" evidence="7">
    <location>
        <begin position="129"/>
        <end position="138"/>
    </location>
</feature>
<protein>
    <recommendedName>
        <fullName evidence="8">Zn(2)-C6 fungal-type domain-containing protein</fullName>
    </recommendedName>
</protein>
<feature type="domain" description="Zn(2)-C6 fungal-type" evidence="8">
    <location>
        <begin position="52"/>
        <end position="81"/>
    </location>
</feature>
<proteinExistence type="predicted"/>
<gene>
    <name evidence="9" type="ORF">AMS68_006873</name>
</gene>
<evidence type="ECO:0000313" key="10">
    <source>
        <dbReference type="Proteomes" id="UP000503462"/>
    </source>
</evidence>
<accession>A0A6H0Y325</accession>
<keyword evidence="2" id="KW-0862">Zinc</keyword>
<dbReference type="PANTHER" id="PTHR31944">
    <property type="entry name" value="HEME-RESPONSIVE ZINC FINGER TRANSCRIPTION FACTOR HAP1"/>
    <property type="match status" value="1"/>
</dbReference>
<dbReference type="Proteomes" id="UP000503462">
    <property type="component" value="Chromosome 4"/>
</dbReference>
<evidence type="ECO:0000259" key="8">
    <source>
        <dbReference type="PROSITE" id="PS50048"/>
    </source>
</evidence>
<sequence length="680" mass="77606">MSDSLRSPRECDGSRKRKRQGAGDVILVTTPSSTTTTNLGVSKPRKRRAQLSCNECKRRRLSCDRSWPCQRCVKDSRDCRYTSKYTAEEANTLIDQLARHPASRSILRGLQVRLEDGDSVPMAPSPDVSRNDTHREQSARFSHVDAMSGEPRLSPSQGQAAGHSTRSRMFVNHNVDATSSRPISAVQETTAFLPQSEQEISLPSGRTGTQLDRRGLLTPMEDLAASSHLTDKPPRTSRCKWMLYRTHSLFRFFVEVPILYDHVQGLIQQLELHNVNVSKKATLATSEVNVPSESDTENLVAVFRDQFDSLYNILSPTFDRDYQTYSQAEHAPSFKVLLLAISSAAMSVTDVEHLRHMPLHWLTTCQEWLAAQTAKKRSLLYYQIACITHLAKRTHLLGKKQYWQDTGALLQTAMMDGLHLSEDEEQRRLWLVICELNLQTSLEFGLPSLLHSMNNIPDELSLRLVVSKRLYDDRGLTFADTMHYTRQLIDLIAQRGQSNQSPREALQQCQYRDCIIAMHRRYLDDWMSQNLCYQMAYDNLRSFADHGKCLPFVREDLLLSSMILLQVTLLPSHGFSRAHPSTSTTVLRDCLPLVEFRYLHTCVAEPWCVITMLAIISIMEAEMDNKPKALQSDAERFLTLRDKRLSTSVLQSSHTFSDDLDWNGLWEDEWTTDWLTMSSS</sequence>
<dbReference type="GO" id="GO:0000978">
    <property type="term" value="F:RNA polymerase II cis-regulatory region sequence-specific DNA binding"/>
    <property type="evidence" value="ECO:0007669"/>
    <property type="project" value="TreeGrafter"/>
</dbReference>
<feature type="compositionally biased region" description="Basic and acidic residues" evidence="7">
    <location>
        <begin position="1"/>
        <end position="14"/>
    </location>
</feature>
<dbReference type="Pfam" id="PF00172">
    <property type="entry name" value="Zn_clus"/>
    <property type="match status" value="1"/>
</dbReference>
<dbReference type="SUPFAM" id="SSF57701">
    <property type="entry name" value="Zn2/Cys6 DNA-binding domain"/>
    <property type="match status" value="1"/>
</dbReference>
<keyword evidence="1" id="KW-0479">Metal-binding</keyword>
<keyword evidence="10" id="KW-1185">Reference proteome</keyword>
<organism evidence="9 10">
    <name type="scientific">Peltaster fructicola</name>
    <dbReference type="NCBI Taxonomy" id="286661"/>
    <lineage>
        <taxon>Eukaryota</taxon>
        <taxon>Fungi</taxon>
        <taxon>Dikarya</taxon>
        <taxon>Ascomycota</taxon>
        <taxon>Pezizomycotina</taxon>
        <taxon>Dothideomycetes</taxon>
        <taxon>Dothideomycetes incertae sedis</taxon>
        <taxon>Peltaster</taxon>
    </lineage>
</organism>
<dbReference type="OrthoDB" id="4236860at2759"/>
<evidence type="ECO:0000256" key="2">
    <source>
        <dbReference type="ARBA" id="ARBA00022833"/>
    </source>
</evidence>
<dbReference type="CDD" id="cd00067">
    <property type="entry name" value="GAL4"/>
    <property type="match status" value="1"/>
</dbReference>
<dbReference type="GO" id="GO:0001228">
    <property type="term" value="F:DNA-binding transcription activator activity, RNA polymerase II-specific"/>
    <property type="evidence" value="ECO:0007669"/>
    <property type="project" value="TreeGrafter"/>
</dbReference>
<dbReference type="EMBL" id="CP051142">
    <property type="protein sequence ID" value="QIX01356.1"/>
    <property type="molecule type" value="Genomic_DNA"/>
</dbReference>
<dbReference type="CDD" id="cd12148">
    <property type="entry name" value="fungal_TF_MHR"/>
    <property type="match status" value="1"/>
</dbReference>
<feature type="region of interest" description="Disordered" evidence="7">
    <location>
        <begin position="1"/>
        <end position="24"/>
    </location>
</feature>
<dbReference type="InterPro" id="IPR001138">
    <property type="entry name" value="Zn2Cys6_DnaBD"/>
</dbReference>
<reference evidence="9 10" key="1">
    <citation type="journal article" date="2016" name="Sci. Rep.">
        <title>Peltaster fructicola genome reveals evolution from an invasive phytopathogen to an ectophytic parasite.</title>
        <authorList>
            <person name="Xu C."/>
            <person name="Chen H."/>
            <person name="Gleason M.L."/>
            <person name="Xu J.R."/>
            <person name="Liu H."/>
            <person name="Zhang R."/>
            <person name="Sun G."/>
        </authorList>
    </citation>
    <scope>NUCLEOTIDE SEQUENCE [LARGE SCALE GENOMIC DNA]</scope>
    <source>
        <strain evidence="9 10">LNHT1506</strain>
    </source>
</reference>
<evidence type="ECO:0000256" key="3">
    <source>
        <dbReference type="ARBA" id="ARBA00023015"/>
    </source>
</evidence>
<dbReference type="PROSITE" id="PS00463">
    <property type="entry name" value="ZN2_CY6_FUNGAL_1"/>
    <property type="match status" value="1"/>
</dbReference>
<dbReference type="Gene3D" id="4.10.240.10">
    <property type="entry name" value="Zn(2)-C6 fungal-type DNA-binding domain"/>
    <property type="match status" value="1"/>
</dbReference>
<dbReference type="InterPro" id="IPR036864">
    <property type="entry name" value="Zn2-C6_fun-type_DNA-bd_sf"/>
</dbReference>
<dbReference type="GO" id="GO:0005634">
    <property type="term" value="C:nucleus"/>
    <property type="evidence" value="ECO:0007669"/>
    <property type="project" value="TreeGrafter"/>
</dbReference>
<feature type="region of interest" description="Disordered" evidence="7">
    <location>
        <begin position="117"/>
        <end position="162"/>
    </location>
</feature>
<dbReference type="SMART" id="SM00066">
    <property type="entry name" value="GAL4"/>
    <property type="match status" value="1"/>
</dbReference>
<evidence type="ECO:0000256" key="4">
    <source>
        <dbReference type="ARBA" id="ARBA00023125"/>
    </source>
</evidence>